<feature type="region of interest" description="Disordered" evidence="1">
    <location>
        <begin position="54"/>
        <end position="80"/>
    </location>
</feature>
<organism evidence="2 3">
    <name type="scientific">Smittium culicis</name>
    <dbReference type="NCBI Taxonomy" id="133412"/>
    <lineage>
        <taxon>Eukaryota</taxon>
        <taxon>Fungi</taxon>
        <taxon>Fungi incertae sedis</taxon>
        <taxon>Zoopagomycota</taxon>
        <taxon>Kickxellomycotina</taxon>
        <taxon>Harpellomycetes</taxon>
        <taxon>Harpellales</taxon>
        <taxon>Legeriomycetaceae</taxon>
        <taxon>Smittium</taxon>
    </lineage>
</organism>
<keyword evidence="3" id="KW-1185">Reference proteome</keyword>
<feature type="non-terminal residue" evidence="2">
    <location>
        <position position="80"/>
    </location>
</feature>
<dbReference type="Proteomes" id="UP000187429">
    <property type="component" value="Unassembled WGS sequence"/>
</dbReference>
<sequence>MVVRKPIKRAITLFSDVLKGNDPQYPTTEVENSYVGYYPWDNNQHKLNNYPRLHTSNKKMQKNSTKKNPAGKRGMLMDMS</sequence>
<evidence type="ECO:0000313" key="3">
    <source>
        <dbReference type="Proteomes" id="UP000187429"/>
    </source>
</evidence>
<dbReference type="EMBL" id="LSSM01000519">
    <property type="protein sequence ID" value="OMJ28652.1"/>
    <property type="molecule type" value="Genomic_DNA"/>
</dbReference>
<comment type="caution">
    <text evidence="2">The sequence shown here is derived from an EMBL/GenBank/DDBJ whole genome shotgun (WGS) entry which is preliminary data.</text>
</comment>
<name>A0A1R1YP22_9FUNG</name>
<evidence type="ECO:0000313" key="2">
    <source>
        <dbReference type="EMBL" id="OMJ28652.1"/>
    </source>
</evidence>
<gene>
    <name evidence="2" type="ORF">AYI69_g1866</name>
</gene>
<accession>A0A1R1YP22</accession>
<evidence type="ECO:0000256" key="1">
    <source>
        <dbReference type="SAM" id="MobiDB-lite"/>
    </source>
</evidence>
<feature type="compositionally biased region" description="Basic residues" evidence="1">
    <location>
        <begin position="55"/>
        <end position="65"/>
    </location>
</feature>
<proteinExistence type="predicted"/>
<dbReference type="AlphaFoldDB" id="A0A1R1YP22"/>
<protein>
    <submittedName>
        <fullName evidence="2">Uncharacterized protein</fullName>
    </submittedName>
</protein>
<reference evidence="3" key="1">
    <citation type="submission" date="2017-01" db="EMBL/GenBank/DDBJ databases">
        <authorList>
            <person name="Wang Y."/>
            <person name="White M."/>
            <person name="Kvist S."/>
            <person name="Moncalvo J.-M."/>
        </authorList>
    </citation>
    <scope>NUCLEOTIDE SEQUENCE [LARGE SCALE GENOMIC DNA]</scope>
    <source>
        <strain evidence="3">ID-206-W2</strain>
    </source>
</reference>